<evidence type="ECO:0000313" key="2">
    <source>
        <dbReference type="EMBL" id="VAX24970.1"/>
    </source>
</evidence>
<feature type="domain" description="Nucleotide modification associated" evidence="1">
    <location>
        <begin position="2"/>
        <end position="138"/>
    </location>
</feature>
<name>A0A3B1CQJ8_9ZZZZ</name>
<accession>A0A3B1CQJ8</accession>
<dbReference type="InterPro" id="IPR041135">
    <property type="entry name" value="Nmad3"/>
</dbReference>
<reference evidence="2" key="1">
    <citation type="submission" date="2018-06" db="EMBL/GenBank/DDBJ databases">
        <authorList>
            <person name="Zhirakovskaya E."/>
        </authorList>
    </citation>
    <scope>NUCLEOTIDE SEQUENCE</scope>
</reference>
<dbReference type="Pfam" id="PF18754">
    <property type="entry name" value="Nmad3"/>
    <property type="match status" value="1"/>
</dbReference>
<organism evidence="2">
    <name type="scientific">hydrothermal vent metagenome</name>
    <dbReference type="NCBI Taxonomy" id="652676"/>
    <lineage>
        <taxon>unclassified sequences</taxon>
        <taxon>metagenomes</taxon>
        <taxon>ecological metagenomes</taxon>
    </lineage>
</organism>
<sequence>MKAALVRIGIDGSYGKWNAPSDICSKEFVYIPIPETGTFAPGMETHYSAFNTALAKFPLACNKGIAKGSVMLPGNIAGGNTHLDPDFEYLSYGDDGKYRGRKISDFKSGDLIVFYAGLKCVHTHKLVYAIIGIYVVDSV</sequence>
<protein>
    <recommendedName>
        <fullName evidence="1">Nucleotide modification associated domain-containing protein</fullName>
    </recommendedName>
</protein>
<proteinExistence type="predicted"/>
<gene>
    <name evidence="2" type="ORF">MNBD_NITROSPINAE02-249</name>
</gene>
<dbReference type="AlphaFoldDB" id="A0A3B1CQJ8"/>
<evidence type="ECO:0000259" key="1">
    <source>
        <dbReference type="Pfam" id="PF18754"/>
    </source>
</evidence>
<feature type="non-terminal residue" evidence="2">
    <location>
        <position position="139"/>
    </location>
</feature>
<dbReference type="EMBL" id="UOGE01000099">
    <property type="protein sequence ID" value="VAX24970.1"/>
    <property type="molecule type" value="Genomic_DNA"/>
</dbReference>